<name>A0A0E4H3C8_9STRE</name>
<dbReference type="STRING" id="1608583.BN1356_00130"/>
<dbReference type="AlphaFoldDB" id="A0A0E4H3C8"/>
<organism evidence="1 2">
    <name type="scientific">Streptococcus varani</name>
    <dbReference type="NCBI Taxonomy" id="1608583"/>
    <lineage>
        <taxon>Bacteria</taxon>
        <taxon>Bacillati</taxon>
        <taxon>Bacillota</taxon>
        <taxon>Bacilli</taxon>
        <taxon>Lactobacillales</taxon>
        <taxon>Streptococcaceae</taxon>
        <taxon>Streptococcus</taxon>
    </lineage>
</organism>
<evidence type="ECO:0000313" key="2">
    <source>
        <dbReference type="Proteomes" id="UP000198604"/>
    </source>
</evidence>
<protein>
    <submittedName>
        <fullName evidence="1">Uncharacterized protein</fullName>
    </submittedName>
</protein>
<gene>
    <name evidence="1" type="ORF">BN1356_00130</name>
</gene>
<proteinExistence type="predicted"/>
<dbReference type="RefSeq" id="WP_093649515.1">
    <property type="nucleotide sequence ID" value="NZ_CTEN01000001.1"/>
</dbReference>
<dbReference type="Proteomes" id="UP000198604">
    <property type="component" value="Unassembled WGS sequence"/>
</dbReference>
<evidence type="ECO:0000313" key="1">
    <source>
        <dbReference type="EMBL" id="CQR23763.1"/>
    </source>
</evidence>
<dbReference type="EMBL" id="CTEN01000001">
    <property type="protein sequence ID" value="CQR23763.1"/>
    <property type="molecule type" value="Genomic_DNA"/>
</dbReference>
<sequence length="119" mass="13593">MVVIKKRSNVIPVDFGEFQLEFAANDKNILNMQEVGKKLQKEGQKVADTEDEKAFDALQVMVKESWVGLFDEEAYNKVYAYSDESTVDTMVYLLETISGVVDEWEKRNNGDALKKYLGD</sequence>
<keyword evidence="2" id="KW-1185">Reference proteome</keyword>
<reference evidence="2" key="1">
    <citation type="submission" date="2015-03" db="EMBL/GenBank/DDBJ databases">
        <authorList>
            <person name="Urmite Genomes"/>
        </authorList>
    </citation>
    <scope>NUCLEOTIDE SEQUENCE [LARGE SCALE GENOMIC DNA]</scope>
    <source>
        <strain evidence="2">FF10</strain>
    </source>
</reference>
<dbReference type="OrthoDB" id="2222959at2"/>
<accession>A0A0E4H3C8</accession>